<comment type="pathway">
    <text evidence="4">Amino-acid biosynthesis; L-phenylalanine biosynthesis; phenylpyruvate from prephenate: step 1/1.</text>
</comment>
<keyword evidence="15" id="KW-0511">Multifunctional enzyme</keyword>
<dbReference type="NCBIfam" id="NF008865">
    <property type="entry name" value="PRK11898.1"/>
    <property type="match status" value="1"/>
</dbReference>
<gene>
    <name evidence="22" type="primary">pheA</name>
    <name evidence="22" type="ORF">WMO37_12825</name>
</gene>
<dbReference type="Gene3D" id="3.30.70.260">
    <property type="match status" value="1"/>
</dbReference>
<dbReference type="Pfam" id="PF01817">
    <property type="entry name" value="CM_2"/>
    <property type="match status" value="1"/>
</dbReference>
<dbReference type="InterPro" id="IPR002701">
    <property type="entry name" value="CM_II_prokaryot"/>
</dbReference>
<evidence type="ECO:0000313" key="22">
    <source>
        <dbReference type="EMBL" id="MEQ2555874.1"/>
    </source>
</evidence>
<dbReference type="PANTHER" id="PTHR21022">
    <property type="entry name" value="PREPHENATE DEHYDRATASE P PROTEIN"/>
    <property type="match status" value="1"/>
</dbReference>
<dbReference type="InterPro" id="IPR011279">
    <property type="entry name" value="Chorismate_mutase_GmP"/>
</dbReference>
<accession>A0ABV1H834</accession>
<comment type="function">
    <text evidence="2">Catalyzes the Claisen rearrangement of chorismate to prephenate and the decarboxylation/dehydration of prephenate to phenylpyruvate.</text>
</comment>
<evidence type="ECO:0000256" key="12">
    <source>
        <dbReference type="ARBA" id="ARBA00023222"/>
    </source>
</evidence>
<feature type="domain" description="Chorismate mutase" evidence="19">
    <location>
        <begin position="1"/>
        <end position="88"/>
    </location>
</feature>
<evidence type="ECO:0000259" key="20">
    <source>
        <dbReference type="PROSITE" id="PS51171"/>
    </source>
</evidence>
<dbReference type="CDD" id="cd13631">
    <property type="entry name" value="PBP2_Ct-PDT_like"/>
    <property type="match status" value="1"/>
</dbReference>
<dbReference type="PANTHER" id="PTHR21022:SF19">
    <property type="entry name" value="PREPHENATE DEHYDRATASE-RELATED"/>
    <property type="match status" value="1"/>
</dbReference>
<dbReference type="InterPro" id="IPR001086">
    <property type="entry name" value="Preph_deHydtase"/>
</dbReference>
<dbReference type="Gene3D" id="1.20.59.10">
    <property type="entry name" value="Chorismate mutase"/>
    <property type="match status" value="1"/>
</dbReference>
<evidence type="ECO:0000256" key="4">
    <source>
        <dbReference type="ARBA" id="ARBA00004741"/>
    </source>
</evidence>
<keyword evidence="11" id="KW-0057">Aromatic amino acid biosynthesis</keyword>
<dbReference type="NCBIfam" id="TIGR01805">
    <property type="entry name" value="CM_mono_grmpos"/>
    <property type="match status" value="1"/>
</dbReference>
<feature type="domain" description="Prephenate dehydratase" evidence="20">
    <location>
        <begin position="111"/>
        <end position="288"/>
    </location>
</feature>
<dbReference type="SUPFAM" id="SSF53850">
    <property type="entry name" value="Periplasmic binding protein-like II"/>
    <property type="match status" value="1"/>
</dbReference>
<comment type="catalytic activity">
    <reaction evidence="18">
        <text>prephenate + H(+) = 3-phenylpyruvate + CO2 + H2O</text>
        <dbReference type="Rhea" id="RHEA:21648"/>
        <dbReference type="ChEBI" id="CHEBI:15377"/>
        <dbReference type="ChEBI" id="CHEBI:15378"/>
        <dbReference type="ChEBI" id="CHEBI:16526"/>
        <dbReference type="ChEBI" id="CHEBI:18005"/>
        <dbReference type="ChEBI" id="CHEBI:29934"/>
        <dbReference type="EC" id="4.2.1.51"/>
    </reaction>
</comment>
<dbReference type="InterPro" id="IPR008242">
    <property type="entry name" value="Chor_mutase/pphenate_deHydtase"/>
</dbReference>
<evidence type="ECO:0000256" key="7">
    <source>
        <dbReference type="ARBA" id="ARBA00014401"/>
    </source>
</evidence>
<dbReference type="InterPro" id="IPR036263">
    <property type="entry name" value="Chorismate_II_sf"/>
</dbReference>
<keyword evidence="9" id="KW-0963">Cytoplasm</keyword>
<proteinExistence type="predicted"/>
<dbReference type="EC" id="4.2.1.51" evidence="6"/>
<dbReference type="SUPFAM" id="SSF55021">
    <property type="entry name" value="ACT-like"/>
    <property type="match status" value="1"/>
</dbReference>
<protein>
    <recommendedName>
        <fullName evidence="7">Bifunctional chorismate mutase/prephenate dehydratase</fullName>
        <ecNumber evidence="6">4.2.1.51</ecNumber>
    </recommendedName>
    <alternativeName>
        <fullName evidence="17">Chorismate mutase-prephenate dehydratase</fullName>
    </alternativeName>
    <alternativeName>
        <fullName evidence="8">Prephenate dehydratase</fullName>
    </alternativeName>
    <alternativeName>
        <fullName evidence="16">p-protein</fullName>
    </alternativeName>
</protein>
<dbReference type="PIRSF" id="PIRSF001500">
    <property type="entry name" value="Chor_mut_pdt_Ppr"/>
    <property type="match status" value="1"/>
</dbReference>
<dbReference type="InterPro" id="IPR045865">
    <property type="entry name" value="ACT-like_dom_sf"/>
</dbReference>
<keyword evidence="23" id="KW-1185">Reference proteome</keyword>
<dbReference type="InterPro" id="IPR018528">
    <property type="entry name" value="Preph_deHydtase_CS"/>
</dbReference>
<dbReference type="Proteomes" id="UP001546774">
    <property type="component" value="Unassembled WGS sequence"/>
</dbReference>
<comment type="subcellular location">
    <subcellularLocation>
        <location evidence="3">Cytoplasm</location>
    </subcellularLocation>
</comment>
<dbReference type="EMBL" id="JBBMFS010000013">
    <property type="protein sequence ID" value="MEQ2555874.1"/>
    <property type="molecule type" value="Genomic_DNA"/>
</dbReference>
<dbReference type="InterPro" id="IPR036979">
    <property type="entry name" value="CM_dom_sf"/>
</dbReference>
<evidence type="ECO:0000256" key="2">
    <source>
        <dbReference type="ARBA" id="ARBA00002364"/>
    </source>
</evidence>
<evidence type="ECO:0000256" key="5">
    <source>
        <dbReference type="ARBA" id="ARBA00004817"/>
    </source>
</evidence>
<dbReference type="SUPFAM" id="SSF48600">
    <property type="entry name" value="Chorismate mutase II"/>
    <property type="match status" value="1"/>
</dbReference>
<sequence>MLDLGEIREKIDGIDKQLVSLFEERMALCHSVAEYKISTGKKVLDTERENAKLAAITKMVQNPENVHAINDLFSQIMANSRKMQYRLLEENGQTLREPYEAVNEVDKTNCKVVYQGVPGAYSYIAMKRYFGENVENFHVPTWRDAMEAVKMGKADYAVLPIENSTAGIVAGVYDLLQEYNNYIIAETYIKVEHALLGLPGTDLDKVTTVYSHPQGLMQCEGFLEQHKDWNQISQANTAQSAQKVLLEKNPSHVAIASEEAAQVYGLEVLKHKINDLDNNTTRFVIVTNTRKFVKNAKKMSIVFETANEAGTLYNLLSHIIYNGLNMNKIESRPIEGREWEFRFFVDFEGNIDDPRVINALRGIEEESKKIKLLGNY</sequence>
<dbReference type="PROSITE" id="PS51171">
    <property type="entry name" value="PREPHENATE_DEHYDR_3"/>
    <property type="match status" value="1"/>
</dbReference>
<evidence type="ECO:0000313" key="23">
    <source>
        <dbReference type="Proteomes" id="UP001546774"/>
    </source>
</evidence>
<feature type="domain" description="ACT" evidence="21">
    <location>
        <begin position="300"/>
        <end position="376"/>
    </location>
</feature>
<evidence type="ECO:0000256" key="11">
    <source>
        <dbReference type="ARBA" id="ARBA00023141"/>
    </source>
</evidence>
<evidence type="ECO:0000256" key="6">
    <source>
        <dbReference type="ARBA" id="ARBA00013147"/>
    </source>
</evidence>
<evidence type="ECO:0000256" key="16">
    <source>
        <dbReference type="ARBA" id="ARBA00031175"/>
    </source>
</evidence>
<comment type="catalytic activity">
    <reaction evidence="1">
        <text>chorismate = prephenate</text>
        <dbReference type="Rhea" id="RHEA:13897"/>
        <dbReference type="ChEBI" id="CHEBI:29748"/>
        <dbReference type="ChEBI" id="CHEBI:29934"/>
        <dbReference type="EC" id="5.4.99.5"/>
    </reaction>
</comment>
<keyword evidence="12" id="KW-0584">Phenylalanine biosynthesis</keyword>
<keyword evidence="13" id="KW-0413">Isomerase</keyword>
<evidence type="ECO:0000256" key="14">
    <source>
        <dbReference type="ARBA" id="ARBA00023239"/>
    </source>
</evidence>
<evidence type="ECO:0000256" key="3">
    <source>
        <dbReference type="ARBA" id="ARBA00004496"/>
    </source>
</evidence>
<keyword evidence="10" id="KW-0028">Amino-acid biosynthesis</keyword>
<evidence type="ECO:0000256" key="9">
    <source>
        <dbReference type="ARBA" id="ARBA00022490"/>
    </source>
</evidence>
<dbReference type="GO" id="GO:0004664">
    <property type="term" value="F:prephenate dehydratase activity"/>
    <property type="evidence" value="ECO:0007669"/>
    <property type="project" value="UniProtKB-EC"/>
</dbReference>
<dbReference type="Gene3D" id="3.40.190.10">
    <property type="entry name" value="Periplasmic binding protein-like II"/>
    <property type="match status" value="2"/>
</dbReference>
<evidence type="ECO:0000256" key="18">
    <source>
        <dbReference type="ARBA" id="ARBA00047848"/>
    </source>
</evidence>
<reference evidence="22" key="1">
    <citation type="submission" date="2024-03" db="EMBL/GenBank/DDBJ databases">
        <title>Human intestinal bacterial collection.</title>
        <authorList>
            <person name="Pauvert C."/>
            <person name="Hitch T.C.A."/>
            <person name="Clavel T."/>
        </authorList>
    </citation>
    <scope>NUCLEOTIDE SEQUENCE [LARGE SCALE GENOMIC DNA]</scope>
    <source>
        <strain evidence="22">CLA-AA-H89B</strain>
    </source>
</reference>
<evidence type="ECO:0000259" key="21">
    <source>
        <dbReference type="PROSITE" id="PS51671"/>
    </source>
</evidence>
<comment type="caution">
    <text evidence="22">The sequence shown here is derived from an EMBL/GenBank/DDBJ whole genome shotgun (WGS) entry which is preliminary data.</text>
</comment>
<evidence type="ECO:0000256" key="10">
    <source>
        <dbReference type="ARBA" id="ARBA00022605"/>
    </source>
</evidence>
<evidence type="ECO:0000256" key="15">
    <source>
        <dbReference type="ARBA" id="ARBA00023268"/>
    </source>
</evidence>
<dbReference type="InterPro" id="IPR002912">
    <property type="entry name" value="ACT_dom"/>
</dbReference>
<dbReference type="PROSITE" id="PS51671">
    <property type="entry name" value="ACT"/>
    <property type="match status" value="1"/>
</dbReference>
<name>A0ABV1H834_9FIRM</name>
<keyword evidence="14 22" id="KW-0456">Lyase</keyword>
<dbReference type="PROSITE" id="PS00857">
    <property type="entry name" value="PREPHENATE_DEHYDR_1"/>
    <property type="match status" value="1"/>
</dbReference>
<evidence type="ECO:0000256" key="17">
    <source>
        <dbReference type="ARBA" id="ARBA00031520"/>
    </source>
</evidence>
<evidence type="ECO:0000256" key="1">
    <source>
        <dbReference type="ARBA" id="ARBA00000824"/>
    </source>
</evidence>
<dbReference type="PROSITE" id="PS51168">
    <property type="entry name" value="CHORISMATE_MUT_2"/>
    <property type="match status" value="1"/>
</dbReference>
<dbReference type="SMART" id="SM00830">
    <property type="entry name" value="CM_2"/>
    <property type="match status" value="1"/>
</dbReference>
<dbReference type="CDD" id="cd04905">
    <property type="entry name" value="ACT_CM-PDT"/>
    <property type="match status" value="1"/>
</dbReference>
<evidence type="ECO:0000256" key="8">
    <source>
        <dbReference type="ARBA" id="ARBA00021872"/>
    </source>
</evidence>
<evidence type="ECO:0000256" key="13">
    <source>
        <dbReference type="ARBA" id="ARBA00023235"/>
    </source>
</evidence>
<evidence type="ECO:0000259" key="19">
    <source>
        <dbReference type="PROSITE" id="PS51168"/>
    </source>
</evidence>
<dbReference type="Pfam" id="PF00800">
    <property type="entry name" value="PDT"/>
    <property type="match status" value="1"/>
</dbReference>
<comment type="pathway">
    <text evidence="5">Metabolic intermediate biosynthesis; prephenate biosynthesis; prephenate from chorismate: step 1/1.</text>
</comment>
<organism evidence="22 23">
    <name type="scientific">Lachnospira intestinalis</name>
    <dbReference type="NCBI Taxonomy" id="3133158"/>
    <lineage>
        <taxon>Bacteria</taxon>
        <taxon>Bacillati</taxon>
        <taxon>Bacillota</taxon>
        <taxon>Clostridia</taxon>
        <taxon>Lachnospirales</taxon>
        <taxon>Lachnospiraceae</taxon>
        <taxon>Lachnospira</taxon>
    </lineage>
</organism>